<sequence>MFVCVQSKLNCEVLHDELAFEVRWAVAGDSIVLQLVAKLVHVKLNCEVLHDELAFEVRWAVAGDSIVLQLVAKLGECLSASV</sequence>
<name>A0AAD7YHA3_MYTSE</name>
<organism evidence="2 3">
    <name type="scientific">Mythimna separata</name>
    <name type="common">Oriental armyworm</name>
    <name type="synonym">Pseudaletia separata</name>
    <dbReference type="NCBI Taxonomy" id="271217"/>
    <lineage>
        <taxon>Eukaryota</taxon>
        <taxon>Metazoa</taxon>
        <taxon>Ecdysozoa</taxon>
        <taxon>Arthropoda</taxon>
        <taxon>Hexapoda</taxon>
        <taxon>Insecta</taxon>
        <taxon>Pterygota</taxon>
        <taxon>Neoptera</taxon>
        <taxon>Endopterygota</taxon>
        <taxon>Lepidoptera</taxon>
        <taxon>Glossata</taxon>
        <taxon>Ditrysia</taxon>
        <taxon>Noctuoidea</taxon>
        <taxon>Noctuidae</taxon>
        <taxon>Noctuinae</taxon>
        <taxon>Hadenini</taxon>
        <taxon>Mythimna</taxon>
    </lineage>
</organism>
<protein>
    <submittedName>
        <fullName evidence="2">Uncharacterized protein</fullName>
    </submittedName>
</protein>
<reference evidence="2" key="1">
    <citation type="submission" date="2023-03" db="EMBL/GenBank/DDBJ databases">
        <title>Chromosome-level genomes of two armyworms, Mythimna separata and Mythimna loreyi, provide insights into the biosynthesis and reception of sex pheromones.</title>
        <authorList>
            <person name="Zhao H."/>
        </authorList>
    </citation>
    <scope>NUCLEOTIDE SEQUENCE</scope>
    <source>
        <strain evidence="2">BeijingLab</strain>
        <tissue evidence="2">Pupa</tissue>
    </source>
</reference>
<evidence type="ECO:0000256" key="1">
    <source>
        <dbReference type="ARBA" id="ARBA00022737"/>
    </source>
</evidence>
<gene>
    <name evidence="2" type="ORF">PYW07_010312</name>
</gene>
<accession>A0AAD7YHA3</accession>
<dbReference type="EMBL" id="JARGEI010000018">
    <property type="protein sequence ID" value="KAJ8715830.1"/>
    <property type="molecule type" value="Genomic_DNA"/>
</dbReference>
<keyword evidence="3" id="KW-1185">Reference proteome</keyword>
<dbReference type="AlphaFoldDB" id="A0AAD7YHA3"/>
<dbReference type="PANTHER" id="PTHR24036:SF13">
    <property type="entry name" value="PROTEIN SKELETOR, ISOFORMS D_E"/>
    <property type="match status" value="1"/>
</dbReference>
<dbReference type="PANTHER" id="PTHR24036">
    <property type="entry name" value="SKELETOR-RELATED"/>
    <property type="match status" value="1"/>
</dbReference>
<dbReference type="Proteomes" id="UP001231518">
    <property type="component" value="Chromosome 24"/>
</dbReference>
<keyword evidence="1" id="KW-0677">Repeat</keyword>
<dbReference type="InterPro" id="IPR052126">
    <property type="entry name" value="Spindle_Org/Thrombomodulin"/>
</dbReference>
<evidence type="ECO:0000313" key="3">
    <source>
        <dbReference type="Proteomes" id="UP001231518"/>
    </source>
</evidence>
<evidence type="ECO:0000313" key="2">
    <source>
        <dbReference type="EMBL" id="KAJ8715830.1"/>
    </source>
</evidence>
<proteinExistence type="predicted"/>
<comment type="caution">
    <text evidence="2">The sequence shown here is derived from an EMBL/GenBank/DDBJ whole genome shotgun (WGS) entry which is preliminary data.</text>
</comment>